<accession>A0ABQ8V9N4</accession>
<protein>
    <submittedName>
        <fullName evidence="2">Uncharacterized protein</fullName>
    </submittedName>
</protein>
<organism evidence="2 3">
    <name type="scientific">Lentinula lateritia</name>
    <dbReference type="NCBI Taxonomy" id="40482"/>
    <lineage>
        <taxon>Eukaryota</taxon>
        <taxon>Fungi</taxon>
        <taxon>Dikarya</taxon>
        <taxon>Basidiomycota</taxon>
        <taxon>Agaricomycotina</taxon>
        <taxon>Agaricomycetes</taxon>
        <taxon>Agaricomycetidae</taxon>
        <taxon>Agaricales</taxon>
        <taxon>Marasmiineae</taxon>
        <taxon>Omphalotaceae</taxon>
        <taxon>Lentinula</taxon>
    </lineage>
</organism>
<evidence type="ECO:0000313" key="3">
    <source>
        <dbReference type="Proteomes" id="UP001150217"/>
    </source>
</evidence>
<feature type="compositionally biased region" description="Acidic residues" evidence="1">
    <location>
        <begin position="184"/>
        <end position="196"/>
    </location>
</feature>
<dbReference type="EMBL" id="JANVFT010000074">
    <property type="protein sequence ID" value="KAJ4475429.1"/>
    <property type="molecule type" value="Genomic_DNA"/>
</dbReference>
<reference evidence="2" key="1">
    <citation type="submission" date="2022-08" db="EMBL/GenBank/DDBJ databases">
        <title>A Global Phylogenomic Analysis of the Shiitake Genus Lentinula.</title>
        <authorList>
            <consortium name="DOE Joint Genome Institute"/>
            <person name="Sierra-Patev S."/>
            <person name="Min B."/>
            <person name="Naranjo-Ortiz M."/>
            <person name="Looney B."/>
            <person name="Konkel Z."/>
            <person name="Slot J.C."/>
            <person name="Sakamoto Y."/>
            <person name="Steenwyk J.L."/>
            <person name="Rokas A."/>
            <person name="Carro J."/>
            <person name="Camarero S."/>
            <person name="Ferreira P."/>
            <person name="Molpeceres G."/>
            <person name="Ruiz-Duenas F.J."/>
            <person name="Serrano A."/>
            <person name="Henrissat B."/>
            <person name="Drula E."/>
            <person name="Hughes K.W."/>
            <person name="Mata J.L."/>
            <person name="Ishikawa N.K."/>
            <person name="Vargas-Isla R."/>
            <person name="Ushijima S."/>
            <person name="Smith C.A."/>
            <person name="Ahrendt S."/>
            <person name="Andreopoulos W."/>
            <person name="He G."/>
            <person name="Labutti K."/>
            <person name="Lipzen A."/>
            <person name="Ng V."/>
            <person name="Riley R."/>
            <person name="Sandor L."/>
            <person name="Barry K."/>
            <person name="Martinez A.T."/>
            <person name="Xiao Y."/>
            <person name="Gibbons J.G."/>
            <person name="Terashima K."/>
            <person name="Grigoriev I.V."/>
            <person name="Hibbett D.S."/>
        </authorList>
    </citation>
    <scope>NUCLEOTIDE SEQUENCE</scope>
    <source>
        <strain evidence="2">RHP3577 ss4</strain>
    </source>
</reference>
<proteinExistence type="predicted"/>
<keyword evidence="3" id="KW-1185">Reference proteome</keyword>
<gene>
    <name evidence="2" type="ORF">C8R41DRAFT_923640</name>
</gene>
<evidence type="ECO:0000256" key="1">
    <source>
        <dbReference type="SAM" id="MobiDB-lite"/>
    </source>
</evidence>
<feature type="region of interest" description="Disordered" evidence="1">
    <location>
        <begin position="477"/>
        <end position="498"/>
    </location>
</feature>
<comment type="caution">
    <text evidence="2">The sequence shown here is derived from an EMBL/GenBank/DDBJ whole genome shotgun (WGS) entry which is preliminary data.</text>
</comment>
<name>A0ABQ8V9N4_9AGAR</name>
<feature type="region of interest" description="Disordered" evidence="1">
    <location>
        <begin position="161"/>
        <end position="206"/>
    </location>
</feature>
<feature type="compositionally biased region" description="Polar residues" evidence="1">
    <location>
        <begin position="477"/>
        <end position="490"/>
    </location>
</feature>
<evidence type="ECO:0000313" key="2">
    <source>
        <dbReference type="EMBL" id="KAJ4475429.1"/>
    </source>
</evidence>
<dbReference type="Proteomes" id="UP001150217">
    <property type="component" value="Unassembled WGS sequence"/>
</dbReference>
<sequence length="602" mass="66322">MSLHSSGFEDHHDQNFFMTPSTHRTTNLLGTITSTNAFIPTRSAFSFEDVQDNSPVDWNMPRPSPGLQNTNTLGLNQYTNQLQQKIQFLTHRNTVLTTENNLLRTINERLVNSIPASSTPQGAGVGVLPTYTEADFPEIRYWHEVSYKQARKKKNQETIAGKVVRKRVNPEFDTSQAAEKQDDASEDDEDGENENSEDIKPVRGSARASKGINVRMTWIERRDGTIVDGHYATAVRKVGYALLFDFDLQGIAPTQWQHASLEVKTRWDTEMIRQFPELGYCANNWKSQAVASYIFSGWNKRHGSDSKAKKVVKVEENNIKIEKFVDTSTSLEKRATEVDTVKDREEEHIAKRVKMSGVDSMIRSRLKNINFVHTLARCATPVNPTILTSETPTQKGQVVLHTRSSPDVAPEDSAMEFGGILESCTGGTTVSEDLNDTDINNGAEHFGSESVALTLGDSTIPSTPVSTEALVSAFAGPSTSSVSPTPFMTGTSPATSTTSATLTSSTVLLPSIDISPLEPIASSSVLQTPVPLTEKKKKKSSWKPKMSTTDRGLCAFEWHQKTGGTAIEFDVYWKSIKNTEVGREWTKRAQAAAEARAAAAAP</sequence>